<feature type="region of interest" description="Disordered" evidence="1">
    <location>
        <begin position="59"/>
        <end position="79"/>
    </location>
</feature>
<gene>
    <name evidence="2" type="ORF">Zm00014a_010222</name>
</gene>
<name>A0A3L6E797_MAIZE</name>
<sequence>MRALRSDVADTLLTSSVALAVLAIDDREQAHGVTQCVHAAAYFMATQLEKRATMRLEEHAATGDEDKREREHALRKARGAEQRVCVGVRRRSWRSARPRGWKSVPRAAVRDEDERDRAFKEARDAVQRGNGRRFLLLIFYV</sequence>
<dbReference type="EMBL" id="NCVQ01000007">
    <property type="protein sequence ID" value="PWZ16804.1"/>
    <property type="molecule type" value="Genomic_DNA"/>
</dbReference>
<comment type="caution">
    <text evidence="2">The sequence shown here is derived from an EMBL/GenBank/DDBJ whole genome shotgun (WGS) entry which is preliminary data.</text>
</comment>
<dbReference type="AlphaFoldDB" id="A0A3L6E797"/>
<reference evidence="2" key="1">
    <citation type="journal article" date="2018" name="Nat. Genet.">
        <title>Extensive intraspecific gene order and gene structural variations between Mo17 and other maize genomes.</title>
        <authorList>
            <person name="Sun S."/>
            <person name="Zhou Y."/>
            <person name="Chen J."/>
            <person name="Shi J."/>
            <person name="Zhao H."/>
            <person name="Zhao H."/>
            <person name="Song W."/>
            <person name="Zhang M."/>
            <person name="Cui Y."/>
            <person name="Dong X."/>
            <person name="Liu H."/>
            <person name="Ma X."/>
            <person name="Jiao Y."/>
            <person name="Wang B."/>
            <person name="Wei X."/>
            <person name="Stein J.C."/>
            <person name="Glaubitz J.C."/>
            <person name="Lu F."/>
            <person name="Yu G."/>
            <person name="Liang C."/>
            <person name="Fengler K."/>
            <person name="Li B."/>
            <person name="Rafalski A."/>
            <person name="Schnable P.S."/>
            <person name="Ware D.H."/>
            <person name="Buckler E.S."/>
            <person name="Lai J."/>
        </authorList>
    </citation>
    <scope>NUCLEOTIDE SEQUENCE [LARGE SCALE GENOMIC DNA]</scope>
    <source>
        <tissue evidence="2">Seedling</tissue>
    </source>
</reference>
<evidence type="ECO:0000256" key="1">
    <source>
        <dbReference type="SAM" id="MobiDB-lite"/>
    </source>
</evidence>
<accession>A0A3L6E797</accession>
<dbReference type="Proteomes" id="UP000251960">
    <property type="component" value="Chromosome 6"/>
</dbReference>
<organism evidence="2">
    <name type="scientific">Zea mays</name>
    <name type="common">Maize</name>
    <dbReference type="NCBI Taxonomy" id="4577"/>
    <lineage>
        <taxon>Eukaryota</taxon>
        <taxon>Viridiplantae</taxon>
        <taxon>Streptophyta</taxon>
        <taxon>Embryophyta</taxon>
        <taxon>Tracheophyta</taxon>
        <taxon>Spermatophyta</taxon>
        <taxon>Magnoliopsida</taxon>
        <taxon>Liliopsida</taxon>
        <taxon>Poales</taxon>
        <taxon>Poaceae</taxon>
        <taxon>PACMAD clade</taxon>
        <taxon>Panicoideae</taxon>
        <taxon>Andropogonodae</taxon>
        <taxon>Andropogoneae</taxon>
        <taxon>Tripsacinae</taxon>
        <taxon>Zea</taxon>
    </lineage>
</organism>
<evidence type="ECO:0000313" key="2">
    <source>
        <dbReference type="EMBL" id="PWZ16804.1"/>
    </source>
</evidence>
<protein>
    <submittedName>
        <fullName evidence="2">Uncharacterized protein</fullName>
    </submittedName>
</protein>
<proteinExistence type="predicted"/>